<dbReference type="PANTHER" id="PTHR43479">
    <property type="entry name" value="ACREF/ENVCD OPERON REPRESSOR-RELATED"/>
    <property type="match status" value="1"/>
</dbReference>
<sequence>MYRHMSKDAALQSNITKKMLAASLKKLMSEKPLHAITVKEITEKCGLHRQTFYYHFEDVHDLVRWMYEEDAFDLLMRSEEVFCWQDKILQLFGYISANREMCVCTLNSLSRETLKDFFSADLERVVRDVVLTYGRDLPRSEGYVEYLTHFYTVAFAGIVESWILGEIDLTPEMIVAYMEKTVKDQLNGAVMRYEKGRETDSGQGEGEQMIADNPLGEKPADYSDAKISVSFTVGDQQSAKEIVKGLGFAGEITEIKNGFVVLIAAQQIPEIVRALDKENIAVYGIVPQI</sequence>
<organism evidence="4 5">
    <name type="scientific">Methanocorpusculum labreanum (strain ATCC 43576 / DSM 4855 / Z)</name>
    <dbReference type="NCBI Taxonomy" id="410358"/>
    <lineage>
        <taxon>Archaea</taxon>
        <taxon>Methanobacteriati</taxon>
        <taxon>Methanobacteriota</taxon>
        <taxon>Stenosarchaea group</taxon>
        <taxon>Methanomicrobia</taxon>
        <taxon>Methanomicrobiales</taxon>
        <taxon>Methanocorpusculaceae</taxon>
        <taxon>Methanocorpusculum</taxon>
    </lineage>
</organism>
<keyword evidence="1 2" id="KW-0238">DNA-binding</keyword>
<dbReference type="GO" id="GO:0003677">
    <property type="term" value="F:DNA binding"/>
    <property type="evidence" value="ECO:0007669"/>
    <property type="project" value="UniProtKB-UniRule"/>
</dbReference>
<keyword evidence="5" id="KW-1185">Reference proteome</keyword>
<dbReference type="InterPro" id="IPR050624">
    <property type="entry name" value="HTH-type_Tx_Regulator"/>
</dbReference>
<dbReference type="Pfam" id="PF00440">
    <property type="entry name" value="TetR_N"/>
    <property type="match status" value="1"/>
</dbReference>
<reference evidence="4 5" key="1">
    <citation type="journal article" date="2009" name="Stand. Genomic Sci.">
        <title>Complete genome sequence of Methanocorpusculum labreanum type strain Z.</title>
        <authorList>
            <person name="Anderson I.J."/>
            <person name="Sieprawska-Lupa M."/>
            <person name="Goltsman E."/>
            <person name="Lapidus A."/>
            <person name="Copeland A."/>
            <person name="Glavina Del Rio T."/>
            <person name="Tice H."/>
            <person name="Dalin E."/>
            <person name="Barry K."/>
            <person name="Pitluck S."/>
            <person name="Hauser L."/>
            <person name="Land M."/>
            <person name="Lucas S."/>
            <person name="Richardson P."/>
            <person name="Whitman W.B."/>
            <person name="Kyrpides N.C."/>
        </authorList>
    </citation>
    <scope>NUCLEOTIDE SEQUENCE [LARGE SCALE GENOMIC DNA]</scope>
    <source>
        <strain evidence="5">ATCC 43576 / DSM 4855 / Z</strain>
    </source>
</reference>
<proteinExistence type="predicted"/>
<evidence type="ECO:0000313" key="4">
    <source>
        <dbReference type="EMBL" id="ABN07871.1"/>
    </source>
</evidence>
<protein>
    <submittedName>
        <fullName evidence="4">Transcriptional regulator, TetR family</fullName>
    </submittedName>
</protein>
<dbReference type="InterPro" id="IPR001647">
    <property type="entry name" value="HTH_TetR"/>
</dbReference>
<dbReference type="PROSITE" id="PS50977">
    <property type="entry name" value="HTH_TETR_2"/>
    <property type="match status" value="1"/>
</dbReference>
<dbReference type="SUPFAM" id="SSF46689">
    <property type="entry name" value="Homeodomain-like"/>
    <property type="match status" value="1"/>
</dbReference>
<dbReference type="Proteomes" id="UP000000365">
    <property type="component" value="Chromosome"/>
</dbReference>
<feature type="DNA-binding region" description="H-T-H motif" evidence="2">
    <location>
        <begin position="37"/>
        <end position="56"/>
    </location>
</feature>
<dbReference type="EMBL" id="CP000559">
    <property type="protein sequence ID" value="ABN07871.1"/>
    <property type="molecule type" value="Genomic_DNA"/>
</dbReference>
<name>A2SU65_METLZ</name>
<dbReference type="InterPro" id="IPR009057">
    <property type="entry name" value="Homeodomain-like_sf"/>
</dbReference>
<dbReference type="InterPro" id="IPR039532">
    <property type="entry name" value="TetR_C_Firmicutes"/>
</dbReference>
<evidence type="ECO:0000256" key="2">
    <source>
        <dbReference type="PROSITE-ProRule" id="PRU00335"/>
    </source>
</evidence>
<dbReference type="PANTHER" id="PTHR43479:SF7">
    <property type="entry name" value="TETR-FAMILY TRANSCRIPTIONAL REGULATOR"/>
    <property type="match status" value="1"/>
</dbReference>
<gene>
    <name evidence="4" type="ordered locus">Mlab_1710</name>
</gene>
<dbReference type="Pfam" id="PF14278">
    <property type="entry name" value="TetR_C_8"/>
    <property type="match status" value="1"/>
</dbReference>
<evidence type="ECO:0000313" key="5">
    <source>
        <dbReference type="Proteomes" id="UP000000365"/>
    </source>
</evidence>
<evidence type="ECO:0000259" key="3">
    <source>
        <dbReference type="PROSITE" id="PS50977"/>
    </source>
</evidence>
<accession>A2SU65</accession>
<dbReference type="Gene3D" id="1.10.357.10">
    <property type="entry name" value="Tetracycline Repressor, domain 2"/>
    <property type="match status" value="1"/>
</dbReference>
<feature type="domain" description="HTH tetR-type" evidence="3">
    <location>
        <begin position="14"/>
        <end position="74"/>
    </location>
</feature>
<dbReference type="STRING" id="410358.Mlab_1710"/>
<dbReference type="KEGG" id="mla:Mlab_1710"/>
<dbReference type="AlphaFoldDB" id="A2SU65"/>
<dbReference type="eggNOG" id="arCOG02647">
    <property type="taxonomic scope" value="Archaea"/>
</dbReference>
<dbReference type="HOGENOM" id="CLU_961767_0_0_2"/>
<evidence type="ECO:0000256" key="1">
    <source>
        <dbReference type="ARBA" id="ARBA00023125"/>
    </source>
</evidence>